<dbReference type="EMBL" id="MN739864">
    <property type="protein sequence ID" value="QHT75165.1"/>
    <property type="molecule type" value="Genomic_DNA"/>
</dbReference>
<protein>
    <submittedName>
        <fullName evidence="1">Uncharacterized protein</fullName>
    </submittedName>
</protein>
<proteinExistence type="predicted"/>
<name>A0A6C0H4U3_9ZZZZ</name>
<evidence type="ECO:0000313" key="1">
    <source>
        <dbReference type="EMBL" id="QHT75165.1"/>
    </source>
</evidence>
<dbReference type="AlphaFoldDB" id="A0A6C0H4U3"/>
<reference evidence="1" key="1">
    <citation type="journal article" date="2020" name="Nature">
        <title>Giant virus diversity and host interactions through global metagenomics.</title>
        <authorList>
            <person name="Schulz F."/>
            <person name="Roux S."/>
            <person name="Paez-Espino D."/>
            <person name="Jungbluth S."/>
            <person name="Walsh D.A."/>
            <person name="Denef V.J."/>
            <person name="McMahon K.D."/>
            <person name="Konstantinidis K.T."/>
            <person name="Eloe-Fadrosh E.A."/>
            <person name="Kyrpides N.C."/>
            <person name="Woyke T."/>
        </authorList>
    </citation>
    <scope>NUCLEOTIDE SEQUENCE</scope>
    <source>
        <strain evidence="1">GVMAG-M-3300023179-63</strain>
    </source>
</reference>
<organism evidence="1">
    <name type="scientific">viral metagenome</name>
    <dbReference type="NCBI Taxonomy" id="1070528"/>
    <lineage>
        <taxon>unclassified sequences</taxon>
        <taxon>metagenomes</taxon>
        <taxon>organismal metagenomes</taxon>
    </lineage>
</organism>
<sequence>MSLKILFGLKPFKVFSYNKEILSVKSINAFNISSRSNNDKNNKTREHIIGALINNKVPENYFVLGKWLIMKNNVLAYVNSLTTEPYIKVECINKAGRGNNYDFLIKLYNTLDTWQEYKVEFKFNVSSLDEAPQFVSPMKPSRYLSNSYEEFYYSNYLTKLAKLANLTMPSIEEYLKQIHSNKPKCMKQYQELYYKGCSKSSKFTGEQEHINFYNKAKELSNISLTQFINNSELNSAMLTEYLLTSQANKIYMLYTNNSFIKQIVNSDDYTLIDVIKQPEKFKYECVSKSGKKISVLLRWKNGNGIAFPAFQIS</sequence>
<accession>A0A6C0H4U3</accession>